<name>A0A1J5TBR1_9ARCH</name>
<dbReference type="EMBL" id="MIYU01000010">
    <property type="protein sequence ID" value="OIR17555.1"/>
    <property type="molecule type" value="Genomic_DNA"/>
</dbReference>
<keyword evidence="2" id="KW-0472">Membrane</keyword>
<proteinExistence type="predicted"/>
<evidence type="ECO:0000256" key="1">
    <source>
        <dbReference type="SAM" id="MobiDB-lite"/>
    </source>
</evidence>
<evidence type="ECO:0000313" key="3">
    <source>
        <dbReference type="EMBL" id="OIR17555.1"/>
    </source>
</evidence>
<feature type="compositionally biased region" description="Acidic residues" evidence="1">
    <location>
        <begin position="33"/>
        <end position="44"/>
    </location>
</feature>
<protein>
    <recommendedName>
        <fullName evidence="5">DUF4129 domain-containing protein</fullName>
    </recommendedName>
</protein>
<feature type="region of interest" description="Disordered" evidence="1">
    <location>
        <begin position="25"/>
        <end position="59"/>
    </location>
</feature>
<evidence type="ECO:0008006" key="5">
    <source>
        <dbReference type="Google" id="ProtNLM"/>
    </source>
</evidence>
<sequence>MMIKKVLAVFLVVILLFSPLAALPVGASNPNDPDGDDDNDSDGYDADRDGEISDEEKYTNLEEYYNNTNPNDVDTDDGGAWDGWEVYYDFNPRNSSDDSLDSEGDSLINSLEFYWDSDPFDDDTDQDGMPDGWEDFYSDRIPDGDGCGLNPTVGSDKFGDPDGDGSDNLREYQEGTNPCDPDSDDDGDPDGEDPPPIEPGEPPGTNPDTGATDGNVTIYEIFDPVLGSLKRWSSLDALYYDGANSNPYTMYNYDTTKTEIFPTNYEGYSQIFEGWIWMGITVTPSSYTMIPSVSPDADIIDYDPNATGIELSFFKDGADNYYVQSNEEAIIDLKYRMGTNGSYFNREISDDLTIYDMPDEVIRPITGESEVKDNVRDFLQYRHDNGTIANEPLYYLWPENGTPETNLALIINNLTWYFSAFIEGDGDVPDPEPPWDVYQSICINGIGACRHRSFGFFVTALALEAPTRYVSNEAHAFVEVYVPEDNTTFSASHWKRINLGGTGSSNTLERPDDEGEDGDTFNFDEMDPDDIDNMTGEPVTIVITDVSPDDDVDKGDTIRIQGYVEDQNGTRLPNFEVGFGMWDENHAEPVFEIGQAITDASGNFDANITDFLEAIPGENEIYAASYKQGFLGVDGPENIEIFSDTDLVVDAPESVGKGQDLVVSGVLLDIGGVPAVGQTIEFEVWEPNWQGNKPGTVRCNPSGWQRYRCDVGTAETDEFGNFVFSWTVPEEGQPTADDDYHIEALFTGSTYLYGSVVTTDLIILESTVNLTAEIEPAKEYIGNKFWVNGTVSDVAVSNGSISVELAGIELALFSVAEVNWTTEALVPTDLSAGNYTVIVTFDSESATLPDERVNLNFTILGTSEIILDTDSLKITRGENVTLEGELIDHLGQPLSGQSIELIWEGIVIATVTTETDGDFVSTYSISPDHDLGNVSWLAKFSGNDLHSGSSESQVSVVFQQTLVFVESDNIHFYPGESMLLSGYLKADNETLMAGLLSLYFDGVYLESFQTEGTFSFEYTPDSSYLDVGLHTIEIKYVEAGYNLEAIASTDTYLHRKVFLTMEEQQVLRDTEVIISGFARDESSFGIAGIDLSFVWGDNTLDGVSTTNFGGSYSKDYLIPNAQVLGKVTVQVIFDNTTDPFYDNATGEVDFTVISETFIHLPDTEIVRGDPIWFNGTIFDDRGQAVEEIEVNVFWDDEYLQRVTGDPNGTFSFLCSDDWDCSEPDHPVGVIPVELDFGGFGYYLPSNYIANYTIWGHTNITITEFSDIVIAGENATFSGFIENDLGIPLDREVTILWDGITRTKVNSINGDFSGTFVLPSDTIAGNHTLTALINDQNFLRGSSDDAEILVMRETEITVQWLGGFRNASSVVSGYLRDVVGVGLSGHQLDVYFDGQYVGNVTSGESGMFVYDLFIDKETELGTHSIMVSFEGSYFYLPSDESASSEILAHTSFVAEPLEVLRLQEFFFSSYLYDDLGVPMSNQAVNLTFEGVKYQLFTDSIGFVQKNMTLSSNHGLGVFPAYWDYSGYQYYLPTTYQQALVVVASTSISIDSDSEVIVGETFEFSGRIIDDMGSPLSTNLNFLFHGQYVGSLQTDSDGRFFNEYIVPHYTEAGPNTITVQYVPEEYYLSSSSTWQLQVYHNTRIEMAEFDGLVNSTVPVSGFVYDKADRPIEGLSVRLIMDSGFPVDGTTDSSGQFSIPLYIPSGTSLGYHNITVSFAGNEQYIDNSTDSRIYIMGETQILLEIPSALQYQQSYSGQITLTMEDGTPVSGASLLVAFEPNDVTLMVITDLNGTANFDSVFSGNATVPMIVKVTYTGDEYYIGNEVESTIVYRPPPQESNYALWIVVAATLVGSSGLALGWKWYRERHLREIRRILESTALALEANMDYRDSVVNSYKEMCKILQGYGYLRRHFETVREFQKALEEALSLKHESVASLTLLYEEADYTTKSLDDDHRLNAVSSLRTVIESLDLNSDNIED</sequence>
<feature type="compositionally biased region" description="Pro residues" evidence="1">
    <location>
        <begin position="196"/>
        <end position="205"/>
    </location>
</feature>
<organism evidence="3 4">
    <name type="scientific">Marine Group III euryarchaeote CG-Bathy1</name>
    <dbReference type="NCBI Taxonomy" id="1889001"/>
    <lineage>
        <taxon>Archaea</taxon>
        <taxon>Methanobacteriati</taxon>
        <taxon>Thermoplasmatota</taxon>
        <taxon>Thermoplasmata</taxon>
        <taxon>Candidatus Thermoprofundales</taxon>
    </lineage>
</organism>
<feature type="compositionally biased region" description="Acidic residues" evidence="1">
    <location>
        <begin position="118"/>
        <end position="136"/>
    </location>
</feature>
<gene>
    <name evidence="3" type="ORF">BEU04_04805</name>
</gene>
<feature type="compositionally biased region" description="Basic and acidic residues" evidence="1">
    <location>
        <begin position="45"/>
        <end position="59"/>
    </location>
</feature>
<dbReference type="SUPFAM" id="SSF54001">
    <property type="entry name" value="Cysteine proteinases"/>
    <property type="match status" value="1"/>
</dbReference>
<feature type="compositionally biased region" description="Acidic residues" evidence="1">
    <location>
        <begin position="181"/>
        <end position="195"/>
    </location>
</feature>
<keyword evidence="2" id="KW-1133">Transmembrane helix</keyword>
<comment type="caution">
    <text evidence="3">The sequence shown here is derived from an EMBL/GenBank/DDBJ whole genome shotgun (WGS) entry which is preliminary data.</text>
</comment>
<dbReference type="InterPro" id="IPR008969">
    <property type="entry name" value="CarboxyPept-like_regulatory"/>
</dbReference>
<accession>A0A1J5TBR1</accession>
<evidence type="ECO:0000313" key="4">
    <source>
        <dbReference type="Proteomes" id="UP000183815"/>
    </source>
</evidence>
<dbReference type="SUPFAM" id="SSF49464">
    <property type="entry name" value="Carboxypeptidase regulatory domain-like"/>
    <property type="match status" value="1"/>
</dbReference>
<dbReference type="Proteomes" id="UP000183815">
    <property type="component" value="Unassembled WGS sequence"/>
</dbReference>
<feature type="transmembrane region" description="Helical" evidence="2">
    <location>
        <begin position="1838"/>
        <end position="1861"/>
    </location>
</feature>
<keyword evidence="2" id="KW-0812">Transmembrane</keyword>
<evidence type="ECO:0000256" key="2">
    <source>
        <dbReference type="SAM" id="Phobius"/>
    </source>
</evidence>
<reference evidence="3 4" key="1">
    <citation type="submission" date="2016-08" db="EMBL/GenBank/DDBJ databases">
        <title>New Insights into Marine Group III Euryarchaeota, from dark to light.</title>
        <authorList>
            <person name="Haro-Moreno J.M."/>
            <person name="Rodriguez-Valera F."/>
            <person name="Lopez-Garcia P."/>
            <person name="Moreira D."/>
            <person name="Martin-Cuadrado A.B."/>
        </authorList>
    </citation>
    <scope>NUCLEOTIDE SEQUENCE [LARGE SCALE GENOMIC DNA]</scope>
    <source>
        <strain evidence="3">CG-Bathy1</strain>
    </source>
</reference>
<dbReference type="InterPro" id="IPR038765">
    <property type="entry name" value="Papain-like_cys_pep_sf"/>
</dbReference>
<feature type="region of interest" description="Disordered" evidence="1">
    <location>
        <begin position="117"/>
        <end position="214"/>
    </location>
</feature>